<keyword evidence="2" id="KW-0963">Cytoplasm</keyword>
<dbReference type="InterPro" id="IPR050964">
    <property type="entry name" value="Striated_Muscle_Regulatory"/>
</dbReference>
<evidence type="ECO:0000256" key="2">
    <source>
        <dbReference type="ARBA" id="ARBA00022490"/>
    </source>
</evidence>
<dbReference type="PRINTS" id="PR00014">
    <property type="entry name" value="FNTYPEIII"/>
</dbReference>
<dbReference type="FunFam" id="2.60.40.10:FF:000032">
    <property type="entry name" value="palladin isoform X1"/>
    <property type="match status" value="1"/>
</dbReference>
<keyword evidence="10" id="KW-1185">Reference proteome</keyword>
<dbReference type="Pfam" id="PF00041">
    <property type="entry name" value="fn3"/>
    <property type="match status" value="4"/>
</dbReference>
<dbReference type="SMART" id="SM00060">
    <property type="entry name" value="FN3"/>
    <property type="match status" value="4"/>
</dbReference>
<organism evidence="9 10">
    <name type="scientific">Haemaphysalis longicornis</name>
    <name type="common">Bush tick</name>
    <dbReference type="NCBI Taxonomy" id="44386"/>
    <lineage>
        <taxon>Eukaryota</taxon>
        <taxon>Metazoa</taxon>
        <taxon>Ecdysozoa</taxon>
        <taxon>Arthropoda</taxon>
        <taxon>Chelicerata</taxon>
        <taxon>Arachnida</taxon>
        <taxon>Acari</taxon>
        <taxon>Parasitiformes</taxon>
        <taxon>Ixodida</taxon>
        <taxon>Ixodoidea</taxon>
        <taxon>Ixodidae</taxon>
        <taxon>Haemaphysalinae</taxon>
        <taxon>Haemaphysalis</taxon>
    </lineage>
</organism>
<evidence type="ECO:0000256" key="1">
    <source>
        <dbReference type="ARBA" id="ARBA00004496"/>
    </source>
</evidence>
<feature type="region of interest" description="Disordered" evidence="6">
    <location>
        <begin position="1018"/>
        <end position="1100"/>
    </location>
</feature>
<dbReference type="PROSITE" id="PS50835">
    <property type="entry name" value="IG_LIKE"/>
    <property type="match status" value="3"/>
</dbReference>
<dbReference type="OrthoDB" id="6426872at2759"/>
<proteinExistence type="predicted"/>
<protein>
    <recommendedName>
        <fullName evidence="11">Titin</fullName>
    </recommendedName>
</protein>
<feature type="domain" description="Fibronectin type-III" evidence="8">
    <location>
        <begin position="22"/>
        <end position="118"/>
    </location>
</feature>
<dbReference type="InterPro" id="IPR007110">
    <property type="entry name" value="Ig-like_dom"/>
</dbReference>
<dbReference type="PANTHER" id="PTHR13817">
    <property type="entry name" value="TITIN"/>
    <property type="match status" value="1"/>
</dbReference>
<evidence type="ECO:0000313" key="10">
    <source>
        <dbReference type="Proteomes" id="UP000821853"/>
    </source>
</evidence>
<feature type="domain" description="Ig-like" evidence="7">
    <location>
        <begin position="315"/>
        <end position="411"/>
    </location>
</feature>
<keyword evidence="4" id="KW-1015">Disulfide bond</keyword>
<dbReference type="Gene3D" id="2.60.40.10">
    <property type="entry name" value="Immunoglobulins"/>
    <property type="match status" value="8"/>
</dbReference>
<feature type="domain" description="Ig-like" evidence="7">
    <location>
        <begin position="1122"/>
        <end position="1258"/>
    </location>
</feature>
<name>A0A9J6G6N6_HAELO</name>
<comment type="caution">
    <text evidence="9">The sequence shown here is derived from an EMBL/GenBank/DDBJ whole genome shotgun (WGS) entry which is preliminary data.</text>
</comment>
<dbReference type="InterPro" id="IPR003961">
    <property type="entry name" value="FN3_dom"/>
</dbReference>
<dbReference type="InterPro" id="IPR013783">
    <property type="entry name" value="Ig-like_fold"/>
</dbReference>
<feature type="domain" description="Ig-like" evidence="7">
    <location>
        <begin position="222"/>
        <end position="310"/>
    </location>
</feature>
<dbReference type="VEuPathDB" id="VectorBase:HLOH_054872"/>
<evidence type="ECO:0000256" key="3">
    <source>
        <dbReference type="ARBA" id="ARBA00022737"/>
    </source>
</evidence>
<dbReference type="SUPFAM" id="SSF49265">
    <property type="entry name" value="Fibronectin type III"/>
    <property type="match status" value="3"/>
</dbReference>
<evidence type="ECO:0008006" key="11">
    <source>
        <dbReference type="Google" id="ProtNLM"/>
    </source>
</evidence>
<dbReference type="CDD" id="cd00096">
    <property type="entry name" value="Ig"/>
    <property type="match status" value="1"/>
</dbReference>
<feature type="domain" description="Fibronectin type-III" evidence="8">
    <location>
        <begin position="416"/>
        <end position="510"/>
    </location>
</feature>
<comment type="subcellular location">
    <subcellularLocation>
        <location evidence="1">Cytoplasm</location>
    </subcellularLocation>
</comment>
<dbReference type="CDD" id="cd00063">
    <property type="entry name" value="FN3"/>
    <property type="match status" value="4"/>
</dbReference>
<dbReference type="PROSITE" id="PS50853">
    <property type="entry name" value="FN3"/>
    <property type="match status" value="4"/>
</dbReference>
<dbReference type="Pfam" id="PF07679">
    <property type="entry name" value="I-set"/>
    <property type="match status" value="4"/>
</dbReference>
<dbReference type="PANTHER" id="PTHR13817:SF167">
    <property type="entry name" value="MYOMESIN AND MYOSIN BINDING PROTEIN"/>
    <property type="match status" value="1"/>
</dbReference>
<dbReference type="InterPro" id="IPR003599">
    <property type="entry name" value="Ig_sub"/>
</dbReference>
<dbReference type="FunFam" id="2.60.40.10:FF:000425">
    <property type="entry name" value="Myosin light chain kinase"/>
    <property type="match status" value="1"/>
</dbReference>
<evidence type="ECO:0000256" key="5">
    <source>
        <dbReference type="ARBA" id="ARBA00023319"/>
    </source>
</evidence>
<dbReference type="SMART" id="SM00409">
    <property type="entry name" value="IG"/>
    <property type="match status" value="4"/>
</dbReference>
<dbReference type="InterPro" id="IPR003598">
    <property type="entry name" value="Ig_sub2"/>
</dbReference>
<feature type="domain" description="Fibronectin type-III" evidence="8">
    <location>
        <begin position="124"/>
        <end position="216"/>
    </location>
</feature>
<dbReference type="InterPro" id="IPR036179">
    <property type="entry name" value="Ig-like_dom_sf"/>
</dbReference>
<evidence type="ECO:0000313" key="9">
    <source>
        <dbReference type="EMBL" id="KAH9370192.1"/>
    </source>
</evidence>
<gene>
    <name evidence="9" type="ORF">HPB48_019373</name>
</gene>
<dbReference type="InterPro" id="IPR013098">
    <property type="entry name" value="Ig_I-set"/>
</dbReference>
<evidence type="ECO:0000256" key="6">
    <source>
        <dbReference type="SAM" id="MobiDB-lite"/>
    </source>
</evidence>
<keyword evidence="3" id="KW-0677">Repeat</keyword>
<sequence>MLPRVDSLIVSTVGVVVPPSAPVGPLVVGDITESSVRLSWKPPHNDGGDVVTNYTVEYRDVSSAEIAKFSLRTPDARTCFTVEGLKSRHFYVFRICAENRAGVGDALVDKKPVRVQAAPKKPPAPEPPVVTVHPTMPDACVVTWSPPCDGVTLYVLERCDLVGDVWIVVSQQREAEYVAQNLVPGIEYSFRVSAENECGMGKWSKPSEPIVITRKVPSMAAPEFTKTLSDIDVLVGNDASFDCQFTGKPTPEITWYKGGQEIFESQRADIETSLASSTLRLKQVRLEDKGKIQCQALNNAGLKTTSAKLTVLAPPKITGSPTYKDGLIFDSGETLRVKLSYTGQPPPVFVWKRNGQPLPPDEPNCTTLVDNEDQTVLLKIADADCSQRGTYTLEARNEHGSDVFSVEVMVTGEPDPPRLPPEIRSVDWTSCTLAWSPTEYDGGSPVSSYIVEKRLMDTELWLKATTAHHENCTVYGLEEGAQYAFRLRAVTVYGTSKPGPSTEPVTLPRLDSRADTLAAEAESTEATQAIATEQELGSTEEDVTLTVTRYDSDDQRSSLDVDEFLNEDAAPSEIVSQVTAPLVASEFSDYETLVPSSTVKVESAELSEFDNDTLAKRASLETSDGVAQKVAMPEQIVPEPEEVLFEVPTMPETKQLVALQLREHSYEIIPQMTDDVFDLSLEEQSFERAVQGYIPLSVSCTVVVLTWQNADNLASSSESLAKSETPQGIQLVPHQFYLVVFSPPLLLDQVQKMGALQPPEPFTVRVVTLAQWNMYRNLLPGSSFLIIDVSEPLLVLAPPLALESTRTFLDPERRLPVVCRFTLSENLPLPANYIIDTLLSESNLQRPQRPLRAYCSVEDVENPPMPTAIITTIRPTAPVPRMATLRASPISLEQPAFDKRRELLSASPADSGVDTSFGYSRMHVPTRESTQPFDEEFYLHDVLYYKKAAKVKEFDMRTRRSYARRITSLSRSIERDYSSKTSNIDRLASRISSEMTSLEHDLELLHSMQSMLRRELKTMERPTGDQNGDGKQPGSGRKTEGTSDQTSTRARPYPESGSRSYPSRRLSRSDSSESEEPEPVRPRARQEAKGEPPRFLTRLDNRIAPSGYRIKLHCTVIGDPMPQSDFGLCSLEIYNVKPGDTGEYTCHAVNAYGDDTTSAYLRVTGEREVTPEEPKFESCAPDLTVKPGGKAVFSWRATGSPTPTLKVLKDSTPLRTNLTTDVIISKDGVCRVCIPKVSPSDAGVFTCTAENDSGTAVSTSILRVAGQAVPGPPLDPVVTETSPTSVTLAWTKPINNGGSPITGYRIQCREVPSKHWREKATSRVCLCDIFGLKPQTCVTWDASCDQLDGGHQRVTAPYTATSAIHSPRL</sequence>
<dbReference type="InterPro" id="IPR036116">
    <property type="entry name" value="FN3_sf"/>
</dbReference>
<evidence type="ECO:0000259" key="7">
    <source>
        <dbReference type="PROSITE" id="PS50835"/>
    </source>
</evidence>
<dbReference type="SUPFAM" id="SSF48726">
    <property type="entry name" value="Immunoglobulin"/>
    <property type="match status" value="4"/>
</dbReference>
<accession>A0A9J6G6N6</accession>
<evidence type="ECO:0000256" key="4">
    <source>
        <dbReference type="ARBA" id="ARBA00023157"/>
    </source>
</evidence>
<keyword evidence="5" id="KW-0393">Immunoglobulin domain</keyword>
<evidence type="ECO:0000259" key="8">
    <source>
        <dbReference type="PROSITE" id="PS50853"/>
    </source>
</evidence>
<feature type="domain" description="Fibronectin type-III" evidence="8">
    <location>
        <begin position="1272"/>
        <end position="1369"/>
    </location>
</feature>
<dbReference type="EMBL" id="JABSTR010000005">
    <property type="protein sequence ID" value="KAH9370192.1"/>
    <property type="molecule type" value="Genomic_DNA"/>
</dbReference>
<dbReference type="GO" id="GO:0045214">
    <property type="term" value="P:sarcomere organization"/>
    <property type="evidence" value="ECO:0007669"/>
    <property type="project" value="TreeGrafter"/>
</dbReference>
<dbReference type="SMART" id="SM00408">
    <property type="entry name" value="IGc2"/>
    <property type="match status" value="4"/>
</dbReference>
<reference evidence="9 10" key="1">
    <citation type="journal article" date="2020" name="Cell">
        <title>Large-Scale Comparative Analyses of Tick Genomes Elucidate Their Genetic Diversity and Vector Capacities.</title>
        <authorList>
            <consortium name="Tick Genome and Microbiome Consortium (TIGMIC)"/>
            <person name="Jia N."/>
            <person name="Wang J."/>
            <person name="Shi W."/>
            <person name="Du L."/>
            <person name="Sun Y."/>
            <person name="Zhan W."/>
            <person name="Jiang J.F."/>
            <person name="Wang Q."/>
            <person name="Zhang B."/>
            <person name="Ji P."/>
            <person name="Bell-Sakyi L."/>
            <person name="Cui X.M."/>
            <person name="Yuan T.T."/>
            <person name="Jiang B.G."/>
            <person name="Yang W.F."/>
            <person name="Lam T.T."/>
            <person name="Chang Q.C."/>
            <person name="Ding S.J."/>
            <person name="Wang X.J."/>
            <person name="Zhu J.G."/>
            <person name="Ruan X.D."/>
            <person name="Zhao L."/>
            <person name="Wei J.T."/>
            <person name="Ye R.Z."/>
            <person name="Que T.C."/>
            <person name="Du C.H."/>
            <person name="Zhou Y.H."/>
            <person name="Cheng J.X."/>
            <person name="Dai P.F."/>
            <person name="Guo W.B."/>
            <person name="Han X.H."/>
            <person name="Huang E.J."/>
            <person name="Li L.F."/>
            <person name="Wei W."/>
            <person name="Gao Y.C."/>
            <person name="Liu J.Z."/>
            <person name="Shao H.Z."/>
            <person name="Wang X."/>
            <person name="Wang C.C."/>
            <person name="Yang T.C."/>
            <person name="Huo Q.B."/>
            <person name="Li W."/>
            <person name="Chen H.Y."/>
            <person name="Chen S.E."/>
            <person name="Zhou L.G."/>
            <person name="Ni X.B."/>
            <person name="Tian J.H."/>
            <person name="Sheng Y."/>
            <person name="Liu T."/>
            <person name="Pan Y.S."/>
            <person name="Xia L.Y."/>
            <person name="Li J."/>
            <person name="Zhao F."/>
            <person name="Cao W.C."/>
        </authorList>
    </citation>
    <scope>NUCLEOTIDE SEQUENCE [LARGE SCALE GENOMIC DNA]</scope>
    <source>
        <strain evidence="9">HaeL-2018</strain>
    </source>
</reference>
<feature type="compositionally biased region" description="Basic and acidic residues" evidence="6">
    <location>
        <begin position="1078"/>
        <end position="1100"/>
    </location>
</feature>
<dbReference type="GO" id="GO:0031430">
    <property type="term" value="C:M band"/>
    <property type="evidence" value="ECO:0007669"/>
    <property type="project" value="TreeGrafter"/>
</dbReference>
<dbReference type="OMA" id="WTSCTLA"/>
<dbReference type="Proteomes" id="UP000821853">
    <property type="component" value="Chromosome 3"/>
</dbReference>